<evidence type="ECO:0000256" key="1">
    <source>
        <dbReference type="ARBA" id="ARBA00009013"/>
    </source>
</evidence>
<dbReference type="InterPro" id="IPR036513">
    <property type="entry name" value="STAS_dom_sf"/>
</dbReference>
<dbReference type="NCBIfam" id="TIGR00377">
    <property type="entry name" value="ant_ant_sig"/>
    <property type="match status" value="1"/>
</dbReference>
<dbReference type="OrthoDB" id="9796601at2"/>
<dbReference type="eggNOG" id="COG1366">
    <property type="taxonomic scope" value="Bacteria"/>
</dbReference>
<dbReference type="Pfam" id="PF01740">
    <property type="entry name" value="STAS"/>
    <property type="match status" value="1"/>
</dbReference>
<dbReference type="EMBL" id="CP000860">
    <property type="protein sequence ID" value="ACA59737.1"/>
    <property type="molecule type" value="Genomic_DNA"/>
</dbReference>
<dbReference type="Gene3D" id="3.30.750.24">
    <property type="entry name" value="STAS domain"/>
    <property type="match status" value="1"/>
</dbReference>
<dbReference type="PANTHER" id="PTHR33495:SF2">
    <property type="entry name" value="ANTI-SIGMA FACTOR ANTAGONIST TM_1081-RELATED"/>
    <property type="match status" value="1"/>
</dbReference>
<dbReference type="AlphaFoldDB" id="B1I3X0"/>
<dbReference type="Proteomes" id="UP000008544">
    <property type="component" value="Chromosome"/>
</dbReference>
<dbReference type="InterPro" id="IPR003658">
    <property type="entry name" value="Anti-sigma_ant"/>
</dbReference>
<comment type="similarity">
    <text evidence="1 2">Belongs to the anti-sigma-factor antagonist family.</text>
</comment>
<protein>
    <recommendedName>
        <fullName evidence="2">Anti-sigma factor antagonist</fullName>
    </recommendedName>
</protein>
<reference evidence="4 5" key="2">
    <citation type="journal article" date="2008" name="Science">
        <title>Environmental genomics reveals a single-species ecosystem deep within Earth.</title>
        <authorList>
            <person name="Chivian D."/>
            <person name="Brodie E.L."/>
            <person name="Alm E.J."/>
            <person name="Culley D.E."/>
            <person name="Dehal P.S."/>
            <person name="Desantis T.Z."/>
            <person name="Gihring T.M."/>
            <person name="Lapidus A."/>
            <person name="Lin L.H."/>
            <person name="Lowry S.R."/>
            <person name="Moser D.P."/>
            <person name="Richardson P.M."/>
            <person name="Southam G."/>
            <person name="Wanger G."/>
            <person name="Pratt L.M."/>
            <person name="Andersen G.L."/>
            <person name="Hazen T.C."/>
            <person name="Brockman F.J."/>
            <person name="Arkin A.P."/>
            <person name="Onstott T.C."/>
        </authorList>
    </citation>
    <scope>NUCLEOTIDE SEQUENCE [LARGE SCALE GENOMIC DNA]</scope>
    <source>
        <strain evidence="4 5">MP104C</strain>
    </source>
</reference>
<feature type="domain" description="STAS" evidence="3">
    <location>
        <begin position="1"/>
        <end position="110"/>
    </location>
</feature>
<dbReference type="HOGENOM" id="CLU_115403_7_0_9"/>
<dbReference type="STRING" id="477974.Daud_1226"/>
<dbReference type="SUPFAM" id="SSF52091">
    <property type="entry name" value="SpoIIaa-like"/>
    <property type="match status" value="1"/>
</dbReference>
<name>B1I3X0_DESAP</name>
<evidence type="ECO:0000313" key="4">
    <source>
        <dbReference type="EMBL" id="ACA59737.1"/>
    </source>
</evidence>
<gene>
    <name evidence="4" type="ordered locus">Daud_1226</name>
</gene>
<dbReference type="PANTHER" id="PTHR33495">
    <property type="entry name" value="ANTI-SIGMA FACTOR ANTAGONIST TM_1081-RELATED-RELATED"/>
    <property type="match status" value="1"/>
</dbReference>
<organism evidence="4 5">
    <name type="scientific">Desulforudis audaxviator (strain MP104C)</name>
    <dbReference type="NCBI Taxonomy" id="477974"/>
    <lineage>
        <taxon>Bacteria</taxon>
        <taxon>Bacillati</taxon>
        <taxon>Bacillota</taxon>
        <taxon>Clostridia</taxon>
        <taxon>Thermoanaerobacterales</taxon>
        <taxon>Candidatus Desulforudaceae</taxon>
        <taxon>Candidatus Desulforudis</taxon>
    </lineage>
</organism>
<accession>B1I3X0</accession>
<dbReference type="RefSeq" id="WP_012302323.1">
    <property type="nucleotide sequence ID" value="NC_010424.1"/>
</dbReference>
<proteinExistence type="inferred from homology"/>
<evidence type="ECO:0000259" key="3">
    <source>
        <dbReference type="PROSITE" id="PS50801"/>
    </source>
</evidence>
<dbReference type="GO" id="GO:0043856">
    <property type="term" value="F:anti-sigma factor antagonist activity"/>
    <property type="evidence" value="ECO:0007669"/>
    <property type="project" value="InterPro"/>
</dbReference>
<dbReference type="KEGG" id="dau:Daud_1226"/>
<dbReference type="PROSITE" id="PS50801">
    <property type="entry name" value="STAS"/>
    <property type="match status" value="1"/>
</dbReference>
<sequence>MLTVDNRGNTLIARLSGELDLQVADELRTRLDRALDETGTANLIFNLEAVSFLDSSCLGVILGRYRRISGGNGEMVFVSVPPGVRRVLELSGLLRIGREYATEEEALAEIG</sequence>
<dbReference type="InterPro" id="IPR002645">
    <property type="entry name" value="STAS_dom"/>
</dbReference>
<keyword evidence="5" id="KW-1185">Reference proteome</keyword>
<dbReference type="CDD" id="cd07043">
    <property type="entry name" value="STAS_anti-anti-sigma_factors"/>
    <property type="match status" value="1"/>
</dbReference>
<reference evidence="5" key="1">
    <citation type="submission" date="2007-10" db="EMBL/GenBank/DDBJ databases">
        <title>Complete sequence of chromosome of Desulforudis audaxviator MP104C.</title>
        <authorList>
            <person name="Copeland A."/>
            <person name="Lucas S."/>
            <person name="Lapidus A."/>
            <person name="Barry K."/>
            <person name="Glavina del Rio T."/>
            <person name="Dalin E."/>
            <person name="Tice H."/>
            <person name="Bruce D."/>
            <person name="Pitluck S."/>
            <person name="Lowry S.R."/>
            <person name="Larimer F."/>
            <person name="Land M.L."/>
            <person name="Hauser L."/>
            <person name="Kyrpides N."/>
            <person name="Ivanova N.N."/>
            <person name="Richardson P."/>
        </authorList>
    </citation>
    <scope>NUCLEOTIDE SEQUENCE [LARGE SCALE GENOMIC DNA]</scope>
    <source>
        <strain evidence="5">MP104C</strain>
    </source>
</reference>
<evidence type="ECO:0000313" key="5">
    <source>
        <dbReference type="Proteomes" id="UP000008544"/>
    </source>
</evidence>
<evidence type="ECO:0000256" key="2">
    <source>
        <dbReference type="RuleBase" id="RU003749"/>
    </source>
</evidence>